<dbReference type="Pfam" id="PF13639">
    <property type="entry name" value="zf-RING_2"/>
    <property type="match status" value="1"/>
</dbReference>
<dbReference type="GeneID" id="9053400"/>
<gene>
    <name evidence="10" type="ORF">Pmar_PMAR020842</name>
</gene>
<feature type="domain" description="CS" evidence="9">
    <location>
        <begin position="494"/>
        <end position="592"/>
    </location>
</feature>
<dbReference type="PROSITE" id="PS50216">
    <property type="entry name" value="DHHC"/>
    <property type="match status" value="1"/>
</dbReference>
<feature type="transmembrane region" description="Helical" evidence="7">
    <location>
        <begin position="23"/>
        <end position="44"/>
    </location>
</feature>
<evidence type="ECO:0000259" key="9">
    <source>
        <dbReference type="PROSITE" id="PS51203"/>
    </source>
</evidence>
<dbReference type="InterPro" id="IPR001841">
    <property type="entry name" value="Znf_RING"/>
</dbReference>
<dbReference type="SUPFAM" id="SSF49764">
    <property type="entry name" value="HSP20-like chaperones"/>
    <property type="match status" value="1"/>
</dbReference>
<evidence type="ECO:0000313" key="11">
    <source>
        <dbReference type="Proteomes" id="UP000007800"/>
    </source>
</evidence>
<evidence type="ECO:0000256" key="6">
    <source>
        <dbReference type="ARBA" id="ARBA00023315"/>
    </source>
</evidence>
<feature type="region of interest" description="Disordered" evidence="8">
    <location>
        <begin position="455"/>
        <end position="476"/>
    </location>
</feature>
<dbReference type="InterPro" id="IPR007052">
    <property type="entry name" value="CS_dom"/>
</dbReference>
<reference evidence="10 11" key="1">
    <citation type="submission" date="2008-07" db="EMBL/GenBank/DDBJ databases">
        <authorList>
            <person name="El-Sayed N."/>
            <person name="Caler E."/>
            <person name="Inman J."/>
            <person name="Amedeo P."/>
            <person name="Hass B."/>
            <person name="Wortman J."/>
        </authorList>
    </citation>
    <scope>NUCLEOTIDE SEQUENCE [LARGE SCALE GENOMIC DNA]</scope>
    <source>
        <strain evidence="11">ATCC 50983 / TXsc</strain>
    </source>
</reference>
<keyword evidence="6 7" id="KW-0012">Acyltransferase</keyword>
<dbReference type="PROSITE" id="PS51203">
    <property type="entry name" value="CS"/>
    <property type="match status" value="1"/>
</dbReference>
<evidence type="ECO:0000256" key="7">
    <source>
        <dbReference type="RuleBase" id="RU079119"/>
    </source>
</evidence>
<keyword evidence="3 7" id="KW-0812">Transmembrane</keyword>
<evidence type="ECO:0000256" key="4">
    <source>
        <dbReference type="ARBA" id="ARBA00022989"/>
    </source>
</evidence>
<evidence type="ECO:0000256" key="2">
    <source>
        <dbReference type="ARBA" id="ARBA00022679"/>
    </source>
</evidence>
<dbReference type="RefSeq" id="XP_002785387.1">
    <property type="nucleotide sequence ID" value="XM_002785341.1"/>
</dbReference>
<dbReference type="Pfam" id="PF04969">
    <property type="entry name" value="CS"/>
    <property type="match status" value="1"/>
</dbReference>
<feature type="transmembrane region" description="Helical" evidence="7">
    <location>
        <begin position="215"/>
        <end position="238"/>
    </location>
</feature>
<evidence type="ECO:0000256" key="3">
    <source>
        <dbReference type="ARBA" id="ARBA00022692"/>
    </source>
</evidence>
<protein>
    <recommendedName>
        <fullName evidence="7">Palmitoyltransferase</fullName>
        <ecNumber evidence="7">2.3.1.225</ecNumber>
    </recommendedName>
</protein>
<accession>C5KEA9</accession>
<dbReference type="InterPro" id="IPR008978">
    <property type="entry name" value="HSP20-like_chaperone"/>
</dbReference>
<evidence type="ECO:0000256" key="1">
    <source>
        <dbReference type="ARBA" id="ARBA00004141"/>
    </source>
</evidence>
<comment type="subcellular location">
    <subcellularLocation>
        <location evidence="1">Membrane</location>
        <topology evidence="1">Multi-pass membrane protein</topology>
    </subcellularLocation>
</comment>
<evidence type="ECO:0000256" key="5">
    <source>
        <dbReference type="ARBA" id="ARBA00023136"/>
    </source>
</evidence>
<comment type="domain">
    <text evidence="7">The DHHC domain is required for palmitoyltransferase activity.</text>
</comment>
<feature type="compositionally biased region" description="Basic and acidic residues" evidence="8">
    <location>
        <begin position="181"/>
        <end position="190"/>
    </location>
</feature>
<dbReference type="CDD" id="cd06463">
    <property type="entry name" value="p23_like"/>
    <property type="match status" value="1"/>
</dbReference>
<proteinExistence type="inferred from homology"/>
<dbReference type="Pfam" id="PF01529">
    <property type="entry name" value="DHHC"/>
    <property type="match status" value="1"/>
</dbReference>
<dbReference type="GO" id="GO:0016020">
    <property type="term" value="C:membrane"/>
    <property type="evidence" value="ECO:0007669"/>
    <property type="project" value="UniProtKB-SubCell"/>
</dbReference>
<feature type="compositionally biased region" description="Basic residues" evidence="8">
    <location>
        <begin position="194"/>
        <end position="203"/>
    </location>
</feature>
<dbReference type="InParanoid" id="C5KEA9"/>
<dbReference type="InterPro" id="IPR013083">
    <property type="entry name" value="Znf_RING/FYVE/PHD"/>
</dbReference>
<dbReference type="AlphaFoldDB" id="C5KEA9"/>
<comment type="similarity">
    <text evidence="7">Belongs to the DHHC palmitoyltransferase family.</text>
</comment>
<feature type="region of interest" description="Disordered" evidence="8">
    <location>
        <begin position="167"/>
        <end position="203"/>
    </location>
</feature>
<dbReference type="SUPFAM" id="SSF57850">
    <property type="entry name" value="RING/U-box"/>
    <property type="match status" value="1"/>
</dbReference>
<dbReference type="Gene3D" id="3.30.40.10">
    <property type="entry name" value="Zinc/RING finger domain, C3HC4 (zinc finger)"/>
    <property type="match status" value="1"/>
</dbReference>
<evidence type="ECO:0000256" key="8">
    <source>
        <dbReference type="SAM" id="MobiDB-lite"/>
    </source>
</evidence>
<keyword evidence="5 7" id="KW-0472">Membrane</keyword>
<dbReference type="GO" id="GO:0019706">
    <property type="term" value="F:protein-cysteine S-palmitoyltransferase activity"/>
    <property type="evidence" value="ECO:0007669"/>
    <property type="project" value="UniProtKB-EC"/>
</dbReference>
<comment type="catalytic activity">
    <reaction evidence="7">
        <text>L-cysteinyl-[protein] + hexadecanoyl-CoA = S-hexadecanoyl-L-cysteinyl-[protein] + CoA</text>
        <dbReference type="Rhea" id="RHEA:36683"/>
        <dbReference type="Rhea" id="RHEA-COMP:10131"/>
        <dbReference type="Rhea" id="RHEA-COMP:11032"/>
        <dbReference type="ChEBI" id="CHEBI:29950"/>
        <dbReference type="ChEBI" id="CHEBI:57287"/>
        <dbReference type="ChEBI" id="CHEBI:57379"/>
        <dbReference type="ChEBI" id="CHEBI:74151"/>
        <dbReference type="EC" id="2.3.1.225"/>
    </reaction>
</comment>
<dbReference type="Proteomes" id="UP000007800">
    <property type="component" value="Unassembled WGS sequence"/>
</dbReference>
<dbReference type="Gene3D" id="2.60.40.790">
    <property type="match status" value="1"/>
</dbReference>
<feature type="compositionally biased region" description="Acidic residues" evidence="8">
    <location>
        <begin position="455"/>
        <end position="467"/>
    </location>
</feature>
<dbReference type="PANTHER" id="PTHR12246">
    <property type="entry name" value="PALMITOYLTRANSFERASE ZDHHC16"/>
    <property type="match status" value="1"/>
</dbReference>
<keyword evidence="11" id="KW-1185">Reference proteome</keyword>
<dbReference type="InterPro" id="IPR039859">
    <property type="entry name" value="PFA4/ZDH16/20/ERF2-like"/>
</dbReference>
<evidence type="ECO:0000313" key="10">
    <source>
        <dbReference type="EMBL" id="EER17183.1"/>
    </source>
</evidence>
<name>C5KEA9_PERM5</name>
<dbReference type="InterPro" id="IPR001594">
    <property type="entry name" value="Palmitoyltrfase_DHHC"/>
</dbReference>
<dbReference type="EMBL" id="GG672294">
    <property type="protein sequence ID" value="EER17183.1"/>
    <property type="molecule type" value="Genomic_DNA"/>
</dbReference>
<keyword evidence="2 7" id="KW-0808">Transferase</keyword>
<dbReference type="EC" id="2.3.1.225" evidence="7"/>
<feature type="transmembrane region" description="Helical" evidence="7">
    <location>
        <begin position="64"/>
        <end position="84"/>
    </location>
</feature>
<keyword evidence="4 7" id="KW-1133">Transmembrane helix</keyword>
<dbReference type="OrthoDB" id="438722at2759"/>
<sequence length="597" mass="67370">MDHHCPWLNNCVGFYNRKFFLQLLVYVYICLALVLLFGFPRVVAVLDDRLNHGSGSILLNLRNLSGLLSYVVSILLAISLLSFVKFHLGLVRDNFTTIENFEREPMVKSKYDVGERSNVEQVMGANPWLWWLPLHTKYSRPVGDGVNWRIRTPGGGVAMSVMRVPTTSGPPGGMSLQEDLEAGRGDHRDTQTSARRRRSHRRAVRRNLQHRINDYTRCVFLLFCSLLALTLIILAVLYQVISALRIVPVGEASKVAEECSVCLTEFSGTPSTTSGVEIIRETPCQHYFHHECLINWAKKHTDVVIDKDALMAHLCGEAKIDTNELMETAVKTVPKLRIIPLAFAAAESDHIGVQMYVDDNAGEVGLKENGRAGGIAAICGCPRQSIRGDVFISRVFSDGDHWWREDFEIADIRPSAEWIQTAHKVKARLEEEAKEALEKAADPLADLPEGYYDLEAVDDSDDDDNNDEEHKESDRAVAPMVKRSEDINALDSNTYRDNYRFRQMKNKVTVAMEIDDDVREDDVRVTIRPNHLTVRIKGSAEGLDGELSGKVVPGKSSWEVDDGEVKITLQKAAMSDPEDEDRQWFDWWGDLWATKKM</sequence>
<organism evidence="11">
    <name type="scientific">Perkinsus marinus (strain ATCC 50983 / TXsc)</name>
    <dbReference type="NCBI Taxonomy" id="423536"/>
    <lineage>
        <taxon>Eukaryota</taxon>
        <taxon>Sar</taxon>
        <taxon>Alveolata</taxon>
        <taxon>Perkinsozoa</taxon>
        <taxon>Perkinsea</taxon>
        <taxon>Perkinsida</taxon>
        <taxon>Perkinsidae</taxon>
        <taxon>Perkinsus</taxon>
    </lineage>
</organism>